<dbReference type="InterPro" id="IPR036397">
    <property type="entry name" value="RNaseH_sf"/>
</dbReference>
<dbReference type="STRING" id="937218.SAMN06297251_13112"/>
<dbReference type="Gene3D" id="3.30.420.10">
    <property type="entry name" value="Ribonuclease H-like superfamily/Ribonuclease H"/>
    <property type="match status" value="1"/>
</dbReference>
<dbReference type="EMBL" id="FWXR01000031">
    <property type="protein sequence ID" value="SMD12084.1"/>
    <property type="molecule type" value="Genomic_DNA"/>
</dbReference>
<dbReference type="GO" id="GO:0003676">
    <property type="term" value="F:nucleic acid binding"/>
    <property type="evidence" value="ECO:0007669"/>
    <property type="project" value="InterPro"/>
</dbReference>
<dbReference type="InterPro" id="IPR001584">
    <property type="entry name" value="Integrase_cat-core"/>
</dbReference>
<reference evidence="2 3" key="1">
    <citation type="submission" date="2017-04" db="EMBL/GenBank/DDBJ databases">
        <authorList>
            <person name="Afonso C.L."/>
            <person name="Miller P.J."/>
            <person name="Scott M.A."/>
            <person name="Spackman E."/>
            <person name="Goraichik I."/>
            <person name="Dimitrov K.M."/>
            <person name="Suarez D.L."/>
            <person name="Swayne D.E."/>
        </authorList>
    </citation>
    <scope>NUCLEOTIDE SEQUENCE [LARGE SCALE GENOMIC DNA]</scope>
    <source>
        <strain evidence="2 3">CGMCC 1.10972</strain>
    </source>
</reference>
<evidence type="ECO:0000259" key="1">
    <source>
        <dbReference type="PROSITE" id="PS50994"/>
    </source>
</evidence>
<dbReference type="SUPFAM" id="SSF53098">
    <property type="entry name" value="Ribonuclease H-like"/>
    <property type="match status" value="1"/>
</dbReference>
<dbReference type="Pfam" id="PF00665">
    <property type="entry name" value="rve"/>
    <property type="match status" value="1"/>
</dbReference>
<dbReference type="InterPro" id="IPR012337">
    <property type="entry name" value="RNaseH-like_sf"/>
</dbReference>
<protein>
    <submittedName>
        <fullName evidence="2">Transposase InsO and inactivated derivatives</fullName>
    </submittedName>
</protein>
<dbReference type="AlphaFoldDB" id="A0A1W2EQT0"/>
<proteinExistence type="predicted"/>
<evidence type="ECO:0000313" key="3">
    <source>
        <dbReference type="Proteomes" id="UP000192656"/>
    </source>
</evidence>
<feature type="domain" description="Integrase catalytic" evidence="1">
    <location>
        <begin position="57"/>
        <end position="219"/>
    </location>
</feature>
<dbReference type="NCBIfam" id="NF033516">
    <property type="entry name" value="transpos_IS3"/>
    <property type="match status" value="1"/>
</dbReference>
<dbReference type="PANTHER" id="PTHR46889:SF4">
    <property type="entry name" value="TRANSPOSASE INSO FOR INSERTION SEQUENCE ELEMENT IS911B-RELATED"/>
    <property type="match status" value="1"/>
</dbReference>
<dbReference type="Pfam" id="PF13276">
    <property type="entry name" value="HTH_21"/>
    <property type="match status" value="1"/>
</dbReference>
<organism evidence="2 3">
    <name type="scientific">Fulvimarina manganoxydans</name>
    <dbReference type="NCBI Taxonomy" id="937218"/>
    <lineage>
        <taxon>Bacteria</taxon>
        <taxon>Pseudomonadati</taxon>
        <taxon>Pseudomonadota</taxon>
        <taxon>Alphaproteobacteria</taxon>
        <taxon>Hyphomicrobiales</taxon>
        <taxon>Aurantimonadaceae</taxon>
        <taxon>Fulvimarina</taxon>
    </lineage>
</organism>
<dbReference type="InterPro" id="IPR025948">
    <property type="entry name" value="HTH-like_dom"/>
</dbReference>
<dbReference type="GO" id="GO:0015074">
    <property type="term" value="P:DNA integration"/>
    <property type="evidence" value="ECO:0007669"/>
    <property type="project" value="InterPro"/>
</dbReference>
<dbReference type="InterPro" id="IPR048020">
    <property type="entry name" value="Transpos_IS3"/>
</dbReference>
<keyword evidence="3" id="KW-1185">Reference proteome</keyword>
<sequence>MAVHELRADGHKVGRRRIARLMRENGMKARQKRRFKRTTDSHHAFPIAPNLLDQDFTATGPNQKWGDDISYIWTREGWLYLAVAIDLFARRVVGWATSDRLKKDLALSALRRAIAVLRPPAGLIHHANRGSQYCSLEYQALLRKHGILISMSGKGNCTDNSMVESFFKPLKSELVWRTVFQTRTEATTAIGQYIDGFYNLVRRHSALDFVSSLQFERQAA</sequence>
<evidence type="ECO:0000313" key="2">
    <source>
        <dbReference type="EMBL" id="SMD12084.1"/>
    </source>
</evidence>
<dbReference type="InterPro" id="IPR050900">
    <property type="entry name" value="Transposase_IS3/IS150/IS904"/>
</dbReference>
<accession>A0A1W2EQT0</accession>
<dbReference type="PROSITE" id="PS50994">
    <property type="entry name" value="INTEGRASE"/>
    <property type="match status" value="1"/>
</dbReference>
<dbReference type="PANTHER" id="PTHR46889">
    <property type="entry name" value="TRANSPOSASE INSF FOR INSERTION SEQUENCE IS3B-RELATED"/>
    <property type="match status" value="1"/>
</dbReference>
<gene>
    <name evidence="2" type="ORF">SAMN06297251_13112</name>
</gene>
<name>A0A1W2EQT0_9HYPH</name>
<dbReference type="Proteomes" id="UP000192656">
    <property type="component" value="Unassembled WGS sequence"/>
</dbReference>
<dbReference type="Pfam" id="PF13333">
    <property type="entry name" value="rve_2"/>
    <property type="match status" value="1"/>
</dbReference>